<proteinExistence type="predicted"/>
<dbReference type="InterPro" id="IPR013083">
    <property type="entry name" value="Znf_RING/FYVE/PHD"/>
</dbReference>
<dbReference type="Gramene" id="Pp3c24_6532V3.1">
    <property type="protein sequence ID" value="Pp3c24_6532V3.1"/>
    <property type="gene ID" value="Pp3c24_6532"/>
</dbReference>
<dbReference type="EnsemblPlants" id="Pp3c24_6532V3.1">
    <property type="protein sequence ID" value="Pp3c24_6532V3.1"/>
    <property type="gene ID" value="Pp3c24_6532"/>
</dbReference>
<dbReference type="InterPro" id="IPR011016">
    <property type="entry name" value="Znf_RING-CH"/>
</dbReference>
<keyword evidence="3" id="KW-0862">Zinc</keyword>
<dbReference type="CDD" id="cd16495">
    <property type="entry name" value="RING_CH-C4HC3_MARCH"/>
    <property type="match status" value="1"/>
</dbReference>
<evidence type="ECO:0000256" key="3">
    <source>
        <dbReference type="ARBA" id="ARBA00022833"/>
    </source>
</evidence>
<dbReference type="Gene3D" id="3.30.40.10">
    <property type="entry name" value="Zinc/RING finger domain, C3HC4 (zinc finger)"/>
    <property type="match status" value="1"/>
</dbReference>
<evidence type="ECO:0000259" key="6">
    <source>
        <dbReference type="PROSITE" id="PS51292"/>
    </source>
</evidence>
<feature type="domain" description="RING-CH-type" evidence="6">
    <location>
        <begin position="111"/>
        <end position="174"/>
    </location>
</feature>
<feature type="transmembrane region" description="Helical" evidence="5">
    <location>
        <begin position="217"/>
        <end position="236"/>
    </location>
</feature>
<keyword evidence="1" id="KW-0479">Metal-binding</keyword>
<dbReference type="RefSeq" id="XP_024364306.1">
    <property type="nucleotide sequence ID" value="XM_024508538.2"/>
</dbReference>
<dbReference type="RefSeq" id="XP_024364307.1">
    <property type="nucleotide sequence ID" value="XM_024508539.2"/>
</dbReference>
<dbReference type="OrthoDB" id="1734943at2759"/>
<evidence type="ECO:0000256" key="1">
    <source>
        <dbReference type="ARBA" id="ARBA00022723"/>
    </source>
</evidence>
<dbReference type="Pfam" id="PF12906">
    <property type="entry name" value="RINGv"/>
    <property type="match status" value="1"/>
</dbReference>
<accession>A0A2K1IFU2</accession>
<evidence type="ECO:0000256" key="5">
    <source>
        <dbReference type="SAM" id="Phobius"/>
    </source>
</evidence>
<sequence>MKGGMQHLPLQTSERASFCGDPAIANALELANTSPARIGTRAPSAREYDEEYVVVDLGEDLPAPQAPQAGRLNGEGSDLKKPNPEYDNVGNDMELGLKGEGKHVSNSSKDDAADGEAACRVCHLGFSSGNSERIELGCACKQDLGLCHRDCAEEWFKIRGNTVCEICGETVKNVRIPEPVNSTASRLEADGADAQTHREFVRSTAMSRLRYMWANQLIRNSLLASMIVVFMIPWFFRIAYF</sequence>
<dbReference type="GO" id="GO:0008270">
    <property type="term" value="F:zinc ion binding"/>
    <property type="evidence" value="ECO:0007669"/>
    <property type="project" value="UniProtKB-KW"/>
</dbReference>
<keyword evidence="5" id="KW-1133">Transmembrane helix</keyword>
<protein>
    <recommendedName>
        <fullName evidence="6">RING-CH-type domain-containing protein</fullName>
    </recommendedName>
</protein>
<organism evidence="7">
    <name type="scientific">Physcomitrium patens</name>
    <name type="common">Spreading-leaved earth moss</name>
    <name type="synonym">Physcomitrella patens</name>
    <dbReference type="NCBI Taxonomy" id="3218"/>
    <lineage>
        <taxon>Eukaryota</taxon>
        <taxon>Viridiplantae</taxon>
        <taxon>Streptophyta</taxon>
        <taxon>Embryophyta</taxon>
        <taxon>Bryophyta</taxon>
        <taxon>Bryophytina</taxon>
        <taxon>Bryopsida</taxon>
        <taxon>Funariidae</taxon>
        <taxon>Funariales</taxon>
        <taxon>Funariaceae</taxon>
        <taxon>Physcomitrium</taxon>
    </lineage>
</organism>
<dbReference type="AlphaFoldDB" id="A0A2K1IFU2"/>
<dbReference type="STRING" id="3218.A0A2K1IFU2"/>
<dbReference type="RefSeq" id="XP_073387203.1">
    <property type="nucleotide sequence ID" value="XM_073531102.1"/>
</dbReference>
<name>A0A2K1IFU2_PHYPA</name>
<keyword evidence="2" id="KW-0863">Zinc-finger</keyword>
<dbReference type="PaxDb" id="3218-PP1S73_3V6.1"/>
<dbReference type="PANTHER" id="PTHR46214">
    <property type="entry name" value="ZINC FINGER, RING-CH-TYPE"/>
    <property type="match status" value="1"/>
</dbReference>
<dbReference type="SUPFAM" id="SSF57850">
    <property type="entry name" value="RING/U-box"/>
    <property type="match status" value="1"/>
</dbReference>
<dbReference type="PROSITE" id="PS51292">
    <property type="entry name" value="ZF_RING_CH"/>
    <property type="match status" value="1"/>
</dbReference>
<feature type="region of interest" description="Disordered" evidence="4">
    <location>
        <begin position="61"/>
        <end position="83"/>
    </location>
</feature>
<evidence type="ECO:0000313" key="7">
    <source>
        <dbReference type="EMBL" id="PNR28134.1"/>
    </source>
</evidence>
<dbReference type="Proteomes" id="UP000006727">
    <property type="component" value="Chromosome 24"/>
</dbReference>
<keyword evidence="5" id="KW-0472">Membrane</keyword>
<dbReference type="EMBL" id="ABEU02000024">
    <property type="protein sequence ID" value="PNR28134.1"/>
    <property type="molecule type" value="Genomic_DNA"/>
</dbReference>
<dbReference type="SMART" id="SM00744">
    <property type="entry name" value="RINGv"/>
    <property type="match status" value="1"/>
</dbReference>
<reference evidence="7 9" key="1">
    <citation type="journal article" date="2008" name="Science">
        <title>The Physcomitrella genome reveals evolutionary insights into the conquest of land by plants.</title>
        <authorList>
            <person name="Rensing S."/>
            <person name="Lang D."/>
            <person name="Zimmer A."/>
            <person name="Terry A."/>
            <person name="Salamov A."/>
            <person name="Shapiro H."/>
            <person name="Nishiyama T."/>
            <person name="Perroud P.-F."/>
            <person name="Lindquist E."/>
            <person name="Kamisugi Y."/>
            <person name="Tanahashi T."/>
            <person name="Sakakibara K."/>
            <person name="Fujita T."/>
            <person name="Oishi K."/>
            <person name="Shin-I T."/>
            <person name="Kuroki Y."/>
            <person name="Toyoda A."/>
            <person name="Suzuki Y."/>
            <person name="Hashimoto A."/>
            <person name="Yamaguchi K."/>
            <person name="Sugano A."/>
            <person name="Kohara Y."/>
            <person name="Fujiyama A."/>
            <person name="Anterola A."/>
            <person name="Aoki S."/>
            <person name="Ashton N."/>
            <person name="Barbazuk W.B."/>
            <person name="Barker E."/>
            <person name="Bennetzen J."/>
            <person name="Bezanilla M."/>
            <person name="Blankenship R."/>
            <person name="Cho S.H."/>
            <person name="Dutcher S."/>
            <person name="Estelle M."/>
            <person name="Fawcett J.A."/>
            <person name="Gundlach H."/>
            <person name="Hanada K."/>
            <person name="Heyl A."/>
            <person name="Hicks K.A."/>
            <person name="Hugh J."/>
            <person name="Lohr M."/>
            <person name="Mayer K."/>
            <person name="Melkozernov A."/>
            <person name="Murata T."/>
            <person name="Nelson D."/>
            <person name="Pils B."/>
            <person name="Prigge M."/>
            <person name="Reiss B."/>
            <person name="Renner T."/>
            <person name="Rombauts S."/>
            <person name="Rushton P."/>
            <person name="Sanderfoot A."/>
            <person name="Schween G."/>
            <person name="Shiu S.-H."/>
            <person name="Stueber K."/>
            <person name="Theodoulou F.L."/>
            <person name="Tu H."/>
            <person name="Van de Peer Y."/>
            <person name="Verrier P.J."/>
            <person name="Waters E."/>
            <person name="Wood A."/>
            <person name="Yang L."/>
            <person name="Cove D."/>
            <person name="Cuming A."/>
            <person name="Hasebe M."/>
            <person name="Lucas S."/>
            <person name="Mishler D.B."/>
            <person name="Reski R."/>
            <person name="Grigoriev I."/>
            <person name="Quatrano R.S."/>
            <person name="Boore J.L."/>
        </authorList>
    </citation>
    <scope>NUCLEOTIDE SEQUENCE [LARGE SCALE GENOMIC DNA]</scope>
    <source>
        <strain evidence="8 9">cv. Gransden 2004</strain>
    </source>
</reference>
<dbReference type="GeneID" id="112276816"/>
<keyword evidence="5" id="KW-0812">Transmembrane</keyword>
<evidence type="ECO:0000256" key="4">
    <source>
        <dbReference type="SAM" id="MobiDB-lite"/>
    </source>
</evidence>
<dbReference type="RefSeq" id="XP_024364309.1">
    <property type="nucleotide sequence ID" value="XM_024508541.2"/>
</dbReference>
<dbReference type="RefSeq" id="XP_024364310.1">
    <property type="nucleotide sequence ID" value="XM_024508542.2"/>
</dbReference>
<dbReference type="PANTHER" id="PTHR46214:SF8">
    <property type="entry name" value="RING_FYVE_PHD ZINC FINGER SUPERFAMILY PROTEIN"/>
    <property type="match status" value="1"/>
</dbReference>
<reference evidence="7 9" key="2">
    <citation type="journal article" date="2018" name="Plant J.">
        <title>The Physcomitrella patens chromosome-scale assembly reveals moss genome structure and evolution.</title>
        <authorList>
            <person name="Lang D."/>
            <person name="Ullrich K.K."/>
            <person name="Murat F."/>
            <person name="Fuchs J."/>
            <person name="Jenkins J."/>
            <person name="Haas F.B."/>
            <person name="Piednoel M."/>
            <person name="Gundlach H."/>
            <person name="Van Bel M."/>
            <person name="Meyberg R."/>
            <person name="Vives C."/>
            <person name="Morata J."/>
            <person name="Symeonidi A."/>
            <person name="Hiss M."/>
            <person name="Muchero W."/>
            <person name="Kamisugi Y."/>
            <person name="Saleh O."/>
            <person name="Blanc G."/>
            <person name="Decker E.L."/>
            <person name="van Gessel N."/>
            <person name="Grimwood J."/>
            <person name="Hayes R.D."/>
            <person name="Graham S.W."/>
            <person name="Gunter L.E."/>
            <person name="McDaniel S.F."/>
            <person name="Hoernstein S.N.W."/>
            <person name="Larsson A."/>
            <person name="Li F.W."/>
            <person name="Perroud P.F."/>
            <person name="Phillips J."/>
            <person name="Ranjan P."/>
            <person name="Rokshar D.S."/>
            <person name="Rothfels C.J."/>
            <person name="Schneider L."/>
            <person name="Shu S."/>
            <person name="Stevenson D.W."/>
            <person name="Thummler F."/>
            <person name="Tillich M."/>
            <person name="Villarreal Aguilar J.C."/>
            <person name="Widiez T."/>
            <person name="Wong G.K."/>
            <person name="Wymore A."/>
            <person name="Zhang Y."/>
            <person name="Zimmer A.D."/>
            <person name="Quatrano R.S."/>
            <person name="Mayer K.F.X."/>
            <person name="Goodstein D."/>
            <person name="Casacuberta J.M."/>
            <person name="Vandepoele K."/>
            <person name="Reski R."/>
            <person name="Cuming A.C."/>
            <person name="Tuskan G.A."/>
            <person name="Maumus F."/>
            <person name="Salse J."/>
            <person name="Schmutz J."/>
            <person name="Rensing S.A."/>
        </authorList>
    </citation>
    <scope>NUCLEOTIDE SEQUENCE [LARGE SCALE GENOMIC DNA]</scope>
    <source>
        <strain evidence="8 9">cv. Gransden 2004</strain>
    </source>
</reference>
<evidence type="ECO:0000256" key="2">
    <source>
        <dbReference type="ARBA" id="ARBA00022771"/>
    </source>
</evidence>
<gene>
    <name evidence="8" type="primary">LOC112276816</name>
    <name evidence="7" type="ORF">PHYPA_028726</name>
</gene>
<keyword evidence="9" id="KW-1185">Reference proteome</keyword>
<reference evidence="8" key="3">
    <citation type="submission" date="2020-12" db="UniProtKB">
        <authorList>
            <consortium name="EnsemblPlants"/>
        </authorList>
    </citation>
    <scope>IDENTIFICATION</scope>
</reference>
<evidence type="ECO:0000313" key="8">
    <source>
        <dbReference type="EnsemblPlants" id="Pp3c24_6532V3.1"/>
    </source>
</evidence>
<evidence type="ECO:0000313" key="9">
    <source>
        <dbReference type="Proteomes" id="UP000006727"/>
    </source>
</evidence>